<dbReference type="InterPro" id="IPR009061">
    <property type="entry name" value="DNA-bd_dom_put_sf"/>
</dbReference>
<comment type="caution">
    <text evidence="2">The sequence shown here is derived from an EMBL/GenBank/DDBJ whole genome shotgun (WGS) entry which is preliminary data.</text>
</comment>
<name>A0A6N6VFE6_9HYPH</name>
<dbReference type="Pfam" id="PF12728">
    <property type="entry name" value="HTH_17"/>
    <property type="match status" value="1"/>
</dbReference>
<dbReference type="AlphaFoldDB" id="A0A6N6VFE6"/>
<dbReference type="NCBIfam" id="TIGR01764">
    <property type="entry name" value="excise"/>
    <property type="match status" value="1"/>
</dbReference>
<dbReference type="InterPro" id="IPR041657">
    <property type="entry name" value="HTH_17"/>
</dbReference>
<feature type="domain" description="Helix-turn-helix" evidence="1">
    <location>
        <begin position="5"/>
        <end position="54"/>
    </location>
</feature>
<reference evidence="2 3" key="1">
    <citation type="submission" date="2019-09" db="EMBL/GenBank/DDBJ databases">
        <title>Parvibaculum sedimenti sp. nov., isolated from sediment.</title>
        <authorList>
            <person name="Wang Y."/>
        </authorList>
    </citation>
    <scope>NUCLEOTIDE SEQUENCE [LARGE SCALE GENOMIC DNA]</scope>
    <source>
        <strain evidence="2 3">HXT-9</strain>
    </source>
</reference>
<gene>
    <name evidence="2" type="ORF">F2P47_17330</name>
</gene>
<protein>
    <submittedName>
        <fullName evidence="2">Helix-turn-helix domain-containing protein</fullName>
    </submittedName>
</protein>
<evidence type="ECO:0000313" key="3">
    <source>
        <dbReference type="Proteomes" id="UP000468901"/>
    </source>
</evidence>
<accession>A0A6N6VFE6</accession>
<dbReference type="Proteomes" id="UP000468901">
    <property type="component" value="Unassembled WGS sequence"/>
</dbReference>
<sequence>MNPILTVNDAADVLRVHIRTLERWRQTGEGPRYVKMGRRVGYRRADLEAWLDANATTSTSAPRL</sequence>
<proteinExistence type="predicted"/>
<dbReference type="GO" id="GO:0003677">
    <property type="term" value="F:DNA binding"/>
    <property type="evidence" value="ECO:0007669"/>
    <property type="project" value="InterPro"/>
</dbReference>
<evidence type="ECO:0000313" key="2">
    <source>
        <dbReference type="EMBL" id="KAB7738422.1"/>
    </source>
</evidence>
<dbReference type="RefSeq" id="WP_152217652.1">
    <property type="nucleotide sequence ID" value="NZ_WESC01000025.1"/>
</dbReference>
<organism evidence="2 3">
    <name type="scientific">Parvibaculum sedimenti</name>
    <dbReference type="NCBI Taxonomy" id="2608632"/>
    <lineage>
        <taxon>Bacteria</taxon>
        <taxon>Pseudomonadati</taxon>
        <taxon>Pseudomonadota</taxon>
        <taxon>Alphaproteobacteria</taxon>
        <taxon>Hyphomicrobiales</taxon>
        <taxon>Parvibaculaceae</taxon>
        <taxon>Parvibaculum</taxon>
    </lineage>
</organism>
<dbReference type="InterPro" id="IPR036388">
    <property type="entry name" value="WH-like_DNA-bd_sf"/>
</dbReference>
<dbReference type="SUPFAM" id="SSF46955">
    <property type="entry name" value="Putative DNA-binding domain"/>
    <property type="match status" value="1"/>
</dbReference>
<dbReference type="EMBL" id="WESC01000025">
    <property type="protein sequence ID" value="KAB7738422.1"/>
    <property type="molecule type" value="Genomic_DNA"/>
</dbReference>
<evidence type="ECO:0000259" key="1">
    <source>
        <dbReference type="Pfam" id="PF12728"/>
    </source>
</evidence>
<dbReference type="InterPro" id="IPR010093">
    <property type="entry name" value="SinI_DNA-bd"/>
</dbReference>
<dbReference type="Gene3D" id="1.10.10.10">
    <property type="entry name" value="Winged helix-like DNA-binding domain superfamily/Winged helix DNA-binding domain"/>
    <property type="match status" value="1"/>
</dbReference>
<keyword evidence="3" id="KW-1185">Reference proteome</keyword>